<evidence type="ECO:0000313" key="1">
    <source>
        <dbReference type="EMBL" id="EJT79491.1"/>
    </source>
</evidence>
<reference evidence="3" key="1">
    <citation type="submission" date="2010-07" db="EMBL/GenBank/DDBJ databases">
        <title>The genome sequence of Gaeumannomyces graminis var. tritici strain R3-111a-1.</title>
        <authorList>
            <consortium name="The Broad Institute Genome Sequencing Platform"/>
            <person name="Ma L.-J."/>
            <person name="Dead R."/>
            <person name="Young S."/>
            <person name="Zeng Q."/>
            <person name="Koehrsen M."/>
            <person name="Alvarado L."/>
            <person name="Berlin A."/>
            <person name="Chapman S.B."/>
            <person name="Chen Z."/>
            <person name="Freedman E."/>
            <person name="Gellesch M."/>
            <person name="Goldberg J."/>
            <person name="Griggs A."/>
            <person name="Gujja S."/>
            <person name="Heilman E.R."/>
            <person name="Heiman D."/>
            <person name="Hepburn T."/>
            <person name="Howarth C."/>
            <person name="Jen D."/>
            <person name="Larson L."/>
            <person name="Mehta T."/>
            <person name="Neiman D."/>
            <person name="Pearson M."/>
            <person name="Roberts A."/>
            <person name="Saif S."/>
            <person name="Shea T."/>
            <person name="Shenoy N."/>
            <person name="Sisk P."/>
            <person name="Stolte C."/>
            <person name="Sykes S."/>
            <person name="Walk T."/>
            <person name="White J."/>
            <person name="Yandava C."/>
            <person name="Haas B."/>
            <person name="Nusbaum C."/>
            <person name="Birren B."/>
        </authorList>
    </citation>
    <scope>NUCLEOTIDE SEQUENCE [LARGE SCALE GENOMIC DNA]</scope>
    <source>
        <strain evidence="3">R3-111a-1</strain>
    </source>
</reference>
<organism evidence="1">
    <name type="scientific">Gaeumannomyces tritici (strain R3-111a-1)</name>
    <name type="common">Wheat and barley take-all root rot fungus</name>
    <name type="synonym">Gaeumannomyces graminis var. tritici</name>
    <dbReference type="NCBI Taxonomy" id="644352"/>
    <lineage>
        <taxon>Eukaryota</taxon>
        <taxon>Fungi</taxon>
        <taxon>Dikarya</taxon>
        <taxon>Ascomycota</taxon>
        <taxon>Pezizomycotina</taxon>
        <taxon>Sordariomycetes</taxon>
        <taxon>Sordariomycetidae</taxon>
        <taxon>Magnaporthales</taxon>
        <taxon>Magnaporthaceae</taxon>
        <taxon>Gaeumannomyces</taxon>
    </lineage>
</organism>
<reference evidence="1" key="3">
    <citation type="submission" date="2010-09" db="EMBL/GenBank/DDBJ databases">
        <title>Annotation of Gaeumannomyces graminis var. tritici R3-111a-1.</title>
        <authorList>
            <consortium name="The Broad Institute Genome Sequencing Platform"/>
            <person name="Ma L.-J."/>
            <person name="Dead R."/>
            <person name="Young S.K."/>
            <person name="Zeng Q."/>
            <person name="Gargeya S."/>
            <person name="Fitzgerald M."/>
            <person name="Haas B."/>
            <person name="Abouelleil A."/>
            <person name="Alvarado L."/>
            <person name="Arachchi H.M."/>
            <person name="Berlin A."/>
            <person name="Brown A."/>
            <person name="Chapman S.B."/>
            <person name="Chen Z."/>
            <person name="Dunbar C."/>
            <person name="Freedman E."/>
            <person name="Gearin G."/>
            <person name="Gellesch M."/>
            <person name="Goldberg J."/>
            <person name="Griggs A."/>
            <person name="Gujja S."/>
            <person name="Heiman D."/>
            <person name="Howarth C."/>
            <person name="Larson L."/>
            <person name="Lui A."/>
            <person name="MacDonald P.J.P."/>
            <person name="Mehta T."/>
            <person name="Montmayeur A."/>
            <person name="Murphy C."/>
            <person name="Neiman D."/>
            <person name="Pearson M."/>
            <person name="Priest M."/>
            <person name="Roberts A."/>
            <person name="Saif S."/>
            <person name="Shea T."/>
            <person name="Shenoy N."/>
            <person name="Sisk P."/>
            <person name="Stolte C."/>
            <person name="Sykes S."/>
            <person name="Yandava C."/>
            <person name="Wortman J."/>
            <person name="Nusbaum C."/>
            <person name="Birren B."/>
        </authorList>
    </citation>
    <scope>NUCLEOTIDE SEQUENCE</scope>
    <source>
        <strain evidence="1">R3-111a-1</strain>
    </source>
</reference>
<dbReference type="EnsemblFungi" id="EJT79491">
    <property type="protein sequence ID" value="EJT79491"/>
    <property type="gene ID" value="GGTG_04575"/>
</dbReference>
<sequence>MESWNQEDWGAEAEVARNSAGAEYRSGQGLAMYDEIIEDGIRKEREQYIESIKDRICSLASAHHGGDDCEFLQDFKRGSYNVCFFVRFFRRPRPARELDAAPNGDRWVVRCKPHYDTRAQGPCIQHLQGAGRARSRLLYDPRIRSRQNVGRAWGRL</sequence>
<evidence type="ECO:0000313" key="3">
    <source>
        <dbReference type="Proteomes" id="UP000006039"/>
    </source>
</evidence>
<evidence type="ECO:0000313" key="2">
    <source>
        <dbReference type="EnsemblFungi" id="EJT79491"/>
    </source>
</evidence>
<gene>
    <name evidence="2" type="primary">20345033</name>
    <name evidence="1" type="ORF">GGTG_04575</name>
</gene>
<dbReference type="RefSeq" id="XP_009220636.1">
    <property type="nucleotide sequence ID" value="XM_009222372.1"/>
</dbReference>
<dbReference type="VEuPathDB" id="FungiDB:GGTG_04575"/>
<reference evidence="2" key="5">
    <citation type="submission" date="2018-04" db="UniProtKB">
        <authorList>
            <consortium name="EnsemblFungi"/>
        </authorList>
    </citation>
    <scope>IDENTIFICATION</scope>
    <source>
        <strain evidence="2">R3-111a-1</strain>
    </source>
</reference>
<accession>J3NTH6</accession>
<keyword evidence="3" id="KW-1185">Reference proteome</keyword>
<reference evidence="2" key="4">
    <citation type="journal article" date="2015" name="G3 (Bethesda)">
        <title>Genome sequences of three phytopathogenic species of the Magnaporthaceae family of fungi.</title>
        <authorList>
            <person name="Okagaki L.H."/>
            <person name="Nunes C.C."/>
            <person name="Sailsbery J."/>
            <person name="Clay B."/>
            <person name="Brown D."/>
            <person name="John T."/>
            <person name="Oh Y."/>
            <person name="Young N."/>
            <person name="Fitzgerald M."/>
            <person name="Haas B.J."/>
            <person name="Zeng Q."/>
            <person name="Young S."/>
            <person name="Adiconis X."/>
            <person name="Fan L."/>
            <person name="Levin J.Z."/>
            <person name="Mitchell T.K."/>
            <person name="Okubara P.A."/>
            <person name="Farman M.L."/>
            <person name="Kohn L.M."/>
            <person name="Birren B."/>
            <person name="Ma L.-J."/>
            <person name="Dean R.A."/>
        </authorList>
    </citation>
    <scope>NUCLEOTIDE SEQUENCE</scope>
    <source>
        <strain evidence="2">R3-111a-1</strain>
    </source>
</reference>
<proteinExistence type="predicted"/>
<dbReference type="Proteomes" id="UP000006039">
    <property type="component" value="Unassembled WGS sequence"/>
</dbReference>
<dbReference type="HOGENOM" id="CLU_1686689_0_0_1"/>
<reference evidence="1" key="2">
    <citation type="submission" date="2010-07" db="EMBL/GenBank/DDBJ databases">
        <authorList>
            <consortium name="The Broad Institute Genome Sequencing Platform"/>
            <consortium name="Broad Institute Genome Sequencing Center for Infectious Disease"/>
            <person name="Ma L.-J."/>
            <person name="Dead R."/>
            <person name="Young S."/>
            <person name="Zeng Q."/>
            <person name="Koehrsen M."/>
            <person name="Alvarado L."/>
            <person name="Berlin A."/>
            <person name="Chapman S.B."/>
            <person name="Chen Z."/>
            <person name="Freedman E."/>
            <person name="Gellesch M."/>
            <person name="Goldberg J."/>
            <person name="Griggs A."/>
            <person name="Gujja S."/>
            <person name="Heilman E.R."/>
            <person name="Heiman D."/>
            <person name="Hepburn T."/>
            <person name="Howarth C."/>
            <person name="Jen D."/>
            <person name="Larson L."/>
            <person name="Mehta T."/>
            <person name="Neiman D."/>
            <person name="Pearson M."/>
            <person name="Roberts A."/>
            <person name="Saif S."/>
            <person name="Shea T."/>
            <person name="Shenoy N."/>
            <person name="Sisk P."/>
            <person name="Stolte C."/>
            <person name="Sykes S."/>
            <person name="Walk T."/>
            <person name="White J."/>
            <person name="Yandava C."/>
            <person name="Haas B."/>
            <person name="Nusbaum C."/>
            <person name="Birren B."/>
        </authorList>
    </citation>
    <scope>NUCLEOTIDE SEQUENCE</scope>
    <source>
        <strain evidence="1">R3-111a-1</strain>
    </source>
</reference>
<name>J3NTH6_GAET3</name>
<dbReference type="GeneID" id="20345033"/>
<protein>
    <submittedName>
        <fullName evidence="1 2">Uncharacterized protein</fullName>
    </submittedName>
</protein>
<dbReference type="EMBL" id="GL385396">
    <property type="protein sequence ID" value="EJT79491.1"/>
    <property type="molecule type" value="Genomic_DNA"/>
</dbReference>
<dbReference type="AlphaFoldDB" id="J3NTH6"/>